<dbReference type="InterPro" id="IPR037187">
    <property type="entry name" value="DnaK_N"/>
</dbReference>
<accession>D5EQU0</accession>
<dbReference type="Gene3D" id="1.20.120.910">
    <property type="entry name" value="DksA, coiled-coil domain"/>
    <property type="match status" value="1"/>
</dbReference>
<proteinExistence type="predicted"/>
<dbReference type="PANTHER" id="PTHR33823:SF4">
    <property type="entry name" value="GENERAL STRESS PROTEIN 16O"/>
    <property type="match status" value="1"/>
</dbReference>
<name>D5EQU0_CORAD</name>
<sequence>MTKKKTPAKKKATKTAAKKKAPAKKTAAKKAGGLKKASVARSGTADAGDKKATPIVFSMDDVEALMATKKKESKSTDSTKKATAAVKKPKVVDVTDEDKPTEKRVLGAASLSDILGFNPAEKKKETTLEEDSIPKKWHKYYKLLLELRTHVKDELDLHTADTLKHASSEDAGDLAHYGNHQADAGTDTFDRDFALSLVSSEQDALNEIEEAIMRMKDGSYGVCEVTGEPINKERLVAVPFARFSLEGQKEFEKNNRRKVVREAGGLFGDSTDAPKIVTDEDE</sequence>
<dbReference type="PROSITE" id="PS51128">
    <property type="entry name" value="ZF_DKSA_2"/>
    <property type="match status" value="1"/>
</dbReference>
<dbReference type="STRING" id="583355.Caka_0911"/>
<evidence type="ECO:0000256" key="1">
    <source>
        <dbReference type="ARBA" id="ARBA00022723"/>
    </source>
</evidence>
<gene>
    <name evidence="7" type="ordered locus">Caka_0911</name>
</gene>
<dbReference type="HOGENOM" id="CLU_049156_0_0_0"/>
<dbReference type="PANTHER" id="PTHR33823">
    <property type="entry name" value="RNA POLYMERASE-BINDING TRANSCRIPTION FACTOR DKSA-RELATED"/>
    <property type="match status" value="1"/>
</dbReference>
<evidence type="ECO:0000256" key="3">
    <source>
        <dbReference type="ARBA" id="ARBA00022833"/>
    </source>
</evidence>
<protein>
    <submittedName>
        <fullName evidence="7">Transcriptional regulator, TraR/DksA family</fullName>
    </submittedName>
</protein>
<keyword evidence="2" id="KW-0863">Zinc-finger</keyword>
<evidence type="ECO:0000256" key="4">
    <source>
        <dbReference type="PROSITE-ProRule" id="PRU00510"/>
    </source>
</evidence>
<feature type="compositionally biased region" description="Basic and acidic residues" evidence="5">
    <location>
        <begin position="69"/>
        <end position="80"/>
    </location>
</feature>
<keyword evidence="8" id="KW-1185">Reference proteome</keyword>
<evidence type="ECO:0000256" key="5">
    <source>
        <dbReference type="SAM" id="MobiDB-lite"/>
    </source>
</evidence>
<feature type="compositionally biased region" description="Basic residues" evidence="5">
    <location>
        <begin position="1"/>
        <end position="28"/>
    </location>
</feature>
<dbReference type="RefSeq" id="WP_013042657.1">
    <property type="nucleotide sequence ID" value="NC_014008.1"/>
</dbReference>
<dbReference type="KEGG" id="caa:Caka_0911"/>
<dbReference type="SUPFAM" id="SSF109635">
    <property type="entry name" value="DnaK suppressor protein DksA, alpha-hairpin domain"/>
    <property type="match status" value="1"/>
</dbReference>
<dbReference type="AlphaFoldDB" id="D5EQU0"/>
<feature type="domain" description="Zinc finger DksA/TraR C4-type" evidence="6">
    <location>
        <begin position="218"/>
        <end position="252"/>
    </location>
</feature>
<evidence type="ECO:0000313" key="8">
    <source>
        <dbReference type="Proteomes" id="UP000000925"/>
    </source>
</evidence>
<feature type="region of interest" description="Disordered" evidence="5">
    <location>
        <begin position="68"/>
        <end position="101"/>
    </location>
</feature>
<dbReference type="Proteomes" id="UP000000925">
    <property type="component" value="Chromosome"/>
</dbReference>
<dbReference type="Pfam" id="PF01258">
    <property type="entry name" value="zf-dskA_traR"/>
    <property type="match status" value="1"/>
</dbReference>
<dbReference type="eggNOG" id="COG1734">
    <property type="taxonomic scope" value="Bacteria"/>
</dbReference>
<keyword evidence="1" id="KW-0479">Metal-binding</keyword>
<evidence type="ECO:0000259" key="6">
    <source>
        <dbReference type="Pfam" id="PF01258"/>
    </source>
</evidence>
<reference evidence="7 8" key="1">
    <citation type="journal article" date="2010" name="Stand. Genomic Sci.">
        <title>Complete genome sequence of Coraliomargarita akajimensis type strain (04OKA010-24).</title>
        <authorList>
            <person name="Mavromatis K."/>
            <person name="Abt B."/>
            <person name="Brambilla E."/>
            <person name="Lapidus A."/>
            <person name="Copeland A."/>
            <person name="Deshpande S."/>
            <person name="Nolan M."/>
            <person name="Lucas S."/>
            <person name="Tice H."/>
            <person name="Cheng J.F."/>
            <person name="Han C."/>
            <person name="Detter J.C."/>
            <person name="Woyke T."/>
            <person name="Goodwin L."/>
            <person name="Pitluck S."/>
            <person name="Held B."/>
            <person name="Brettin T."/>
            <person name="Tapia R."/>
            <person name="Ivanova N."/>
            <person name="Mikhailova N."/>
            <person name="Pati A."/>
            <person name="Liolios K."/>
            <person name="Chen A."/>
            <person name="Palaniappan K."/>
            <person name="Land M."/>
            <person name="Hauser L."/>
            <person name="Chang Y.J."/>
            <person name="Jeffries C.D."/>
            <person name="Rohde M."/>
            <person name="Goker M."/>
            <person name="Bristow J."/>
            <person name="Eisen J.A."/>
            <person name="Markowitz V."/>
            <person name="Hugenholtz P."/>
            <person name="Klenk H.P."/>
            <person name="Kyrpides N.C."/>
        </authorList>
    </citation>
    <scope>NUCLEOTIDE SEQUENCE [LARGE SCALE GENOMIC DNA]</scope>
    <source>
        <strain evidence="8">DSM 45221 / IAM 15411 / JCM 23193 / KCTC 12865</strain>
    </source>
</reference>
<keyword evidence="3" id="KW-0862">Zinc</keyword>
<dbReference type="SUPFAM" id="SSF57716">
    <property type="entry name" value="Glucocorticoid receptor-like (DNA-binding domain)"/>
    <property type="match status" value="1"/>
</dbReference>
<feature type="region of interest" description="Disordered" evidence="5">
    <location>
        <begin position="1"/>
        <end position="51"/>
    </location>
</feature>
<evidence type="ECO:0000256" key="2">
    <source>
        <dbReference type="ARBA" id="ARBA00022771"/>
    </source>
</evidence>
<feature type="zinc finger region" description="dksA C4-type" evidence="4">
    <location>
        <begin position="223"/>
        <end position="247"/>
    </location>
</feature>
<dbReference type="GO" id="GO:0008270">
    <property type="term" value="F:zinc ion binding"/>
    <property type="evidence" value="ECO:0007669"/>
    <property type="project" value="UniProtKB-KW"/>
</dbReference>
<evidence type="ECO:0000313" key="7">
    <source>
        <dbReference type="EMBL" id="ADE53933.1"/>
    </source>
</evidence>
<feature type="compositionally biased region" description="Basic and acidic residues" evidence="5">
    <location>
        <begin position="90"/>
        <end position="101"/>
    </location>
</feature>
<dbReference type="EMBL" id="CP001998">
    <property type="protein sequence ID" value="ADE53933.1"/>
    <property type="molecule type" value="Genomic_DNA"/>
</dbReference>
<organism evidence="7 8">
    <name type="scientific">Coraliomargarita akajimensis (strain DSM 45221 / IAM 15411 / JCM 23193 / KCTC 12865 / 04OKA010-24)</name>
    <dbReference type="NCBI Taxonomy" id="583355"/>
    <lineage>
        <taxon>Bacteria</taxon>
        <taxon>Pseudomonadati</taxon>
        <taxon>Verrucomicrobiota</taxon>
        <taxon>Opitutia</taxon>
        <taxon>Puniceicoccales</taxon>
        <taxon>Coraliomargaritaceae</taxon>
        <taxon>Coraliomargarita</taxon>
    </lineage>
</organism>
<dbReference type="InterPro" id="IPR000962">
    <property type="entry name" value="Znf_DskA_TraR"/>
</dbReference>